<name>A0A6J4SIE0_9SPHN</name>
<feature type="non-terminal residue" evidence="2">
    <location>
        <position position="38"/>
    </location>
</feature>
<organism evidence="2">
    <name type="scientific">uncultured Sphingomonadaceae bacterium</name>
    <dbReference type="NCBI Taxonomy" id="169976"/>
    <lineage>
        <taxon>Bacteria</taxon>
        <taxon>Pseudomonadati</taxon>
        <taxon>Pseudomonadota</taxon>
        <taxon>Alphaproteobacteria</taxon>
        <taxon>Sphingomonadales</taxon>
        <taxon>Sphingomonadaceae</taxon>
        <taxon>environmental samples</taxon>
    </lineage>
</organism>
<accession>A0A6J4SIE0</accession>
<reference evidence="2" key="1">
    <citation type="submission" date="2020-02" db="EMBL/GenBank/DDBJ databases">
        <authorList>
            <person name="Meier V. D."/>
        </authorList>
    </citation>
    <scope>NUCLEOTIDE SEQUENCE</scope>
    <source>
        <strain evidence="2">AVDCRST_MAG39</strain>
    </source>
</reference>
<dbReference type="AlphaFoldDB" id="A0A6J4SIE0"/>
<dbReference type="EMBL" id="CADCVW010000037">
    <property type="protein sequence ID" value="CAA9492535.1"/>
    <property type="molecule type" value="Genomic_DNA"/>
</dbReference>
<evidence type="ECO:0000313" key="2">
    <source>
        <dbReference type="EMBL" id="CAA9492535.1"/>
    </source>
</evidence>
<proteinExistence type="predicted"/>
<feature type="compositionally biased region" description="Low complexity" evidence="1">
    <location>
        <begin position="23"/>
        <end position="32"/>
    </location>
</feature>
<sequence length="38" mass="4090">GSRRRPRAGRRTTCSSKAPMSGARAAPADAVSARWRAY</sequence>
<feature type="non-terminal residue" evidence="2">
    <location>
        <position position="1"/>
    </location>
</feature>
<feature type="compositionally biased region" description="Basic residues" evidence="1">
    <location>
        <begin position="1"/>
        <end position="10"/>
    </location>
</feature>
<gene>
    <name evidence="2" type="ORF">AVDCRST_MAG39-864</name>
</gene>
<feature type="region of interest" description="Disordered" evidence="1">
    <location>
        <begin position="1"/>
        <end position="32"/>
    </location>
</feature>
<evidence type="ECO:0000256" key="1">
    <source>
        <dbReference type="SAM" id="MobiDB-lite"/>
    </source>
</evidence>
<protein>
    <submittedName>
        <fullName evidence="2">Uncharacterized protein</fullName>
    </submittedName>
</protein>